<evidence type="ECO:0000313" key="3">
    <source>
        <dbReference type="Proteomes" id="UP001151133"/>
    </source>
</evidence>
<proteinExistence type="predicted"/>
<dbReference type="AlphaFoldDB" id="A0A9X3C9Z6"/>
<dbReference type="Pfam" id="PF04717">
    <property type="entry name" value="Phage_base_V"/>
    <property type="match status" value="1"/>
</dbReference>
<dbReference type="Pfam" id="PF05954">
    <property type="entry name" value="Phage_GPD"/>
    <property type="match status" value="1"/>
</dbReference>
<dbReference type="RefSeq" id="WP_264288498.1">
    <property type="nucleotide sequence ID" value="NZ_JAOZEV010000020.1"/>
</dbReference>
<comment type="caution">
    <text evidence="2">The sequence shown here is derived from an EMBL/GenBank/DDBJ whole genome shotgun (WGS) entry which is preliminary data.</text>
</comment>
<reference evidence="2" key="1">
    <citation type="submission" date="2022-10" db="EMBL/GenBank/DDBJ databases">
        <title>Two novel species of Flavobacterium.</title>
        <authorList>
            <person name="Liu Q."/>
            <person name="Xin Y.-H."/>
        </authorList>
    </citation>
    <scope>NUCLEOTIDE SEQUENCE</scope>
    <source>
        <strain evidence="2">LS1R47</strain>
    </source>
</reference>
<sequence>MSKQKITFGIDKKEIPHFISIELNQTINNHHRFKICVPHSVIEKPRAYTIENAQEWLGKVVHIVLENNNNFLGIITNIQFAQEQDHVGNQIILSGFSKTILLESGKKMHSWEDTTLQDMVQEVIKTAAGEQLQNNIQPENTTRIEYQTQHLETDFQYIQRLAKQYNEWLLYDGEKLFFGKPKKQEEAINLTYSKDIHNLNISIQAIPNQFSAFTYNENTNNLYQAKTQDKIEGLPKLGNEAFEASEKLYSTPSFEYGRIATGYDMALETSLKKRQESIMADANYITASSHNNQLKIGSIIHIDALQVKNQIAHLSTLKDELETQEVGQYIITEITHKATDIGEYSNHFKALPAFIKKLPEPQIDFPQAQIQQAIVVDNADPKGNGRIRVQLLWQQTKNLCTPWLRVMTPDAGTSTEVPTNRGMVFIPEVGDHVLLGFRYNDPNRPFVMGSLFNGTTAKGGGASNDLRSIYDGSGHRLELEKERNITLGDIKENKFHIDSTGNNINVNALETVTIHAKNVVINASNNIVLNAGNNLEMNISKELIMDVKRKIFTFTPALEQVVSGFMSLFSAKALINSSHAISIEAKEVTTHGTEKMLVHSDKLTSINSKEVAEMHGKTKNSFTNAPLAVALAPPKNLTNVIVEFRTKQDGTYTGQFGFDWLRIDDNGLTNEKKYEDCLVNGYEKPNGKIVNPTTKKITYTDSNTEYEAGEAFPALEKMYNQLPISRTSTPKLTQYYVPWLNLYPKAVSDAIITTPKPAYEAELRVLIDVEIEEPDQVRLVFDKRYFTIDNKDGTDANPVLLTNKTLGAKREVGTINIKCIREFGTDQEIKVYAYPKDSLLETTAKQLTLRRLAGKIIVCANLNRPKNGKIKAITNRKTQKFVLVQVRTNVMGKEETGVFDPAEKINLHNALHQALIHGEVEEFVAKDIHGNPLLDSAGAIIDYLDLSTNANFQIGGIYISGGLIVRTEPTLNSYMRQLLSRSTTSVYTDYFYVFVFGIPESTQNVAGRVEDIGKKSVVLYPGRDNVTLNHEVLHGLGLYHTHANGTITDSKQKFVFAHASTDPSSATDNIMSYQPDGKTTWKWQWEIIKKHIK</sequence>
<dbReference type="SUPFAM" id="SSF69349">
    <property type="entry name" value="Phage fibre proteins"/>
    <property type="match status" value="1"/>
</dbReference>
<gene>
    <name evidence="2" type="ORF">OIU80_18715</name>
</gene>
<keyword evidence="3" id="KW-1185">Reference proteome</keyword>
<protein>
    <submittedName>
        <fullName evidence="2">Phage baseplate assembly protein V</fullName>
    </submittedName>
</protein>
<evidence type="ECO:0000313" key="2">
    <source>
        <dbReference type="EMBL" id="MCV9934316.1"/>
    </source>
</evidence>
<accession>A0A9X3C9Z6</accession>
<dbReference type="Proteomes" id="UP001151133">
    <property type="component" value="Unassembled WGS sequence"/>
</dbReference>
<dbReference type="Gene3D" id="3.55.50.10">
    <property type="entry name" value="Baseplate protein-like domains"/>
    <property type="match status" value="1"/>
</dbReference>
<dbReference type="EMBL" id="JAOZEV010000020">
    <property type="protein sequence ID" value="MCV9934316.1"/>
    <property type="molecule type" value="Genomic_DNA"/>
</dbReference>
<dbReference type="InterPro" id="IPR006531">
    <property type="entry name" value="Gp5/Vgr_OB"/>
</dbReference>
<dbReference type="Gene3D" id="2.40.50.230">
    <property type="entry name" value="Gp5 N-terminal domain"/>
    <property type="match status" value="1"/>
</dbReference>
<dbReference type="InterPro" id="IPR037026">
    <property type="entry name" value="Vgr_OB-fold_dom_sf"/>
</dbReference>
<evidence type="ECO:0000259" key="1">
    <source>
        <dbReference type="Pfam" id="PF04717"/>
    </source>
</evidence>
<feature type="domain" description="Gp5/Type VI secretion system Vgr protein OB-fold" evidence="1">
    <location>
        <begin position="372"/>
        <end position="452"/>
    </location>
</feature>
<dbReference type="SUPFAM" id="SSF69279">
    <property type="entry name" value="Phage tail proteins"/>
    <property type="match status" value="1"/>
</dbReference>
<organism evidence="2 3">
    <name type="scientific">Flavobacterium frigoritolerans</name>
    <dbReference type="NCBI Taxonomy" id="2987686"/>
    <lineage>
        <taxon>Bacteria</taxon>
        <taxon>Pseudomonadati</taxon>
        <taxon>Bacteroidota</taxon>
        <taxon>Flavobacteriia</taxon>
        <taxon>Flavobacteriales</taxon>
        <taxon>Flavobacteriaceae</taxon>
        <taxon>Flavobacterium</taxon>
    </lineage>
</organism>
<name>A0A9X3C9Z6_9FLAO</name>
<dbReference type="SUPFAM" id="SSF69255">
    <property type="entry name" value="gp5 N-terminal domain-like"/>
    <property type="match status" value="1"/>
</dbReference>